<feature type="transmembrane region" description="Helical" evidence="7">
    <location>
        <begin position="762"/>
        <end position="788"/>
    </location>
</feature>
<feature type="transmembrane region" description="Helical" evidence="7">
    <location>
        <begin position="301"/>
        <end position="334"/>
    </location>
</feature>
<evidence type="ECO:0000256" key="1">
    <source>
        <dbReference type="ARBA" id="ARBA00004651"/>
    </source>
</evidence>
<feature type="transmembrane region" description="Helical" evidence="7">
    <location>
        <begin position="709"/>
        <end position="730"/>
    </location>
</feature>
<organism evidence="9 10">
    <name type="scientific">Paralcaligenes ureilyticus</name>
    <dbReference type="NCBI Taxonomy" id="627131"/>
    <lineage>
        <taxon>Bacteria</taxon>
        <taxon>Pseudomonadati</taxon>
        <taxon>Pseudomonadota</taxon>
        <taxon>Betaproteobacteria</taxon>
        <taxon>Burkholderiales</taxon>
        <taxon>Alcaligenaceae</taxon>
        <taxon>Paralcaligenes</taxon>
    </lineage>
</organism>
<feature type="transmembrane region" description="Helical" evidence="7">
    <location>
        <begin position="354"/>
        <end position="377"/>
    </location>
</feature>
<feature type="transmembrane region" description="Helical" evidence="7">
    <location>
        <begin position="422"/>
        <end position="443"/>
    </location>
</feature>
<feature type="domain" description="ABC3 transporter permease C-terminal" evidence="8">
    <location>
        <begin position="260"/>
        <end position="384"/>
    </location>
</feature>
<keyword evidence="4 7" id="KW-0812">Transmembrane</keyword>
<keyword evidence="3" id="KW-1003">Cell membrane</keyword>
<comment type="similarity">
    <text evidence="2">Belongs to the ABC-4 integral membrane protein family. LolC/E subfamily.</text>
</comment>
<evidence type="ECO:0000256" key="3">
    <source>
        <dbReference type="ARBA" id="ARBA00022475"/>
    </source>
</evidence>
<dbReference type="AlphaFoldDB" id="A0A4R3MF47"/>
<feature type="transmembrane region" description="Helical" evidence="7">
    <location>
        <begin position="259"/>
        <end position="281"/>
    </location>
</feature>
<evidence type="ECO:0000256" key="2">
    <source>
        <dbReference type="ARBA" id="ARBA00005236"/>
    </source>
</evidence>
<protein>
    <submittedName>
        <fullName evidence="9">Putative ABC transport system permease protein</fullName>
    </submittedName>
</protein>
<dbReference type="PANTHER" id="PTHR30489:SF0">
    <property type="entry name" value="LIPOPROTEIN-RELEASING SYSTEM TRANSMEMBRANE PROTEIN LOLE"/>
    <property type="match status" value="1"/>
</dbReference>
<evidence type="ECO:0000256" key="6">
    <source>
        <dbReference type="ARBA" id="ARBA00023136"/>
    </source>
</evidence>
<evidence type="ECO:0000259" key="8">
    <source>
        <dbReference type="Pfam" id="PF02687"/>
    </source>
</evidence>
<proteinExistence type="inferred from homology"/>
<evidence type="ECO:0000256" key="5">
    <source>
        <dbReference type="ARBA" id="ARBA00022989"/>
    </source>
</evidence>
<dbReference type="Proteomes" id="UP000295525">
    <property type="component" value="Unassembled WGS sequence"/>
</dbReference>
<feature type="transmembrane region" description="Helical" evidence="7">
    <location>
        <begin position="480"/>
        <end position="501"/>
    </location>
</feature>
<evidence type="ECO:0000313" key="10">
    <source>
        <dbReference type="Proteomes" id="UP000295525"/>
    </source>
</evidence>
<feature type="transmembrane region" description="Helical" evidence="7">
    <location>
        <begin position="800"/>
        <end position="822"/>
    </location>
</feature>
<dbReference type="RefSeq" id="WP_132579807.1">
    <property type="nucleotide sequence ID" value="NZ_SMAJ01000002.1"/>
</dbReference>
<dbReference type="GO" id="GO:0098797">
    <property type="term" value="C:plasma membrane protein complex"/>
    <property type="evidence" value="ECO:0007669"/>
    <property type="project" value="TreeGrafter"/>
</dbReference>
<dbReference type="GO" id="GO:0044874">
    <property type="term" value="P:lipoprotein localization to outer membrane"/>
    <property type="evidence" value="ECO:0007669"/>
    <property type="project" value="TreeGrafter"/>
</dbReference>
<gene>
    <name evidence="9" type="ORF">EDC26_102161</name>
</gene>
<reference evidence="9 10" key="1">
    <citation type="submission" date="2019-03" db="EMBL/GenBank/DDBJ databases">
        <title>Genomic Encyclopedia of Type Strains, Phase IV (KMG-IV): sequencing the most valuable type-strain genomes for metagenomic binning, comparative biology and taxonomic classification.</title>
        <authorList>
            <person name="Goeker M."/>
        </authorList>
    </citation>
    <scope>NUCLEOTIDE SEQUENCE [LARGE SCALE GENOMIC DNA]</scope>
    <source>
        <strain evidence="9 10">DSM 24591</strain>
    </source>
</reference>
<dbReference type="OrthoDB" id="5291724at2"/>
<keyword evidence="6 7" id="KW-0472">Membrane</keyword>
<keyword evidence="5 7" id="KW-1133">Transmembrane helix</keyword>
<dbReference type="EMBL" id="SMAJ01000002">
    <property type="protein sequence ID" value="TCT10205.1"/>
    <property type="molecule type" value="Genomic_DNA"/>
</dbReference>
<accession>A0A4R3MF47</accession>
<comment type="caution">
    <text evidence="9">The sequence shown here is derived from an EMBL/GenBank/DDBJ whole genome shotgun (WGS) entry which is preliminary data.</text>
</comment>
<name>A0A4R3MF47_9BURK</name>
<dbReference type="PANTHER" id="PTHR30489">
    <property type="entry name" value="LIPOPROTEIN-RELEASING SYSTEM TRANSMEMBRANE PROTEIN LOLE"/>
    <property type="match status" value="1"/>
</dbReference>
<feature type="domain" description="ABC3 transporter permease C-terminal" evidence="8">
    <location>
        <begin position="717"/>
        <end position="830"/>
    </location>
</feature>
<feature type="transmembrane region" description="Helical" evidence="7">
    <location>
        <begin position="20"/>
        <end position="41"/>
    </location>
</feature>
<evidence type="ECO:0000313" key="9">
    <source>
        <dbReference type="EMBL" id="TCT10205.1"/>
    </source>
</evidence>
<evidence type="ECO:0000256" key="4">
    <source>
        <dbReference type="ARBA" id="ARBA00022692"/>
    </source>
</evidence>
<dbReference type="InterPro" id="IPR051447">
    <property type="entry name" value="Lipoprotein-release_system"/>
</dbReference>
<dbReference type="InterPro" id="IPR003838">
    <property type="entry name" value="ABC3_permease_C"/>
</dbReference>
<comment type="subcellular location">
    <subcellularLocation>
        <location evidence="1">Cell membrane</location>
        <topology evidence="1">Multi-pass membrane protein</topology>
    </subcellularLocation>
</comment>
<keyword evidence="10" id="KW-1185">Reference proteome</keyword>
<evidence type="ECO:0000256" key="7">
    <source>
        <dbReference type="SAM" id="Phobius"/>
    </source>
</evidence>
<feature type="transmembrane region" description="Helical" evidence="7">
    <location>
        <begin position="449"/>
        <end position="468"/>
    </location>
</feature>
<dbReference type="Pfam" id="PF02687">
    <property type="entry name" value="FtsX"/>
    <property type="match status" value="2"/>
</dbReference>
<sequence length="841" mass="89269">MRTFPPLLQVLLAGELRAHVGRVLVNVVAVAIGVAMGYAVYLTNRAALTEFSQATRSLTGQGDLEIRGPSSGFDEALYPRLARLPQVAAASPVVEVEAHLPARHEALKLLGIDAFRASAVNPGLIGRPAPGQRDNLVYLDPSAVFLSPAALAWLKLKPGDTLTVQVGLATLALRIVGTLPVTHEALRLGVMDIAAAQWRFGRLGLLQSINLKLQPGVDMKAFRQILLSMLPAGVVAVTPEDSQRITSNLSRAYRVNLDVLALVALLTGAFLVFSTQALSVIRRRAQLALLRALGMTRGSLLRLVLAEGVAQGLAGALLGIALGWVIAAGLLRYAGGDLGGGYFPGIRPTVHFDAVIALAFASLGVVAALLGSVVPAWEASRAQPAQALKAGDEETPLARLRSPWPALAAMAAGMALTQAGPVAGLPIFGYAAVGLLLVGAILWMPRLAYWALGVLPPGRGAVSHLALAQLARAPGRAAMGLAGILASFSLMAAMAIMVTSFRVSFEQWLDTVLPAQLYVRASDSGDTGYFSDADQQIIAATPGIARAEFMRTNQILLDPRLPPVAWIAKPIDRRHPEARLALVGASITPRANDPPPIWVSEAMKDLYRMHPGQHVSLPLAGHLVPFTVAGIWRDYARQYGAIAIDLDDYRRLSNDRRITDAALWLAPQVHTAQLVQSLRQRLPGPSHIEIKDSGEIRSTALRVFDRSFAVTYLLEGIAIAIGLFGVGASFSMQASARSREFGVLRYLGATRRQIGAMLALEGAWLGLLGVAAGLVLGLGIALILIYVVNPQSFHWTMSLHMPWILLAAVAPALVASASLAALASGRQAMSAGAVRAVREDW</sequence>